<dbReference type="InterPro" id="IPR029488">
    <property type="entry name" value="Hmw/CFAP97"/>
</dbReference>
<feature type="region of interest" description="Disordered" evidence="2">
    <location>
        <begin position="176"/>
        <end position="224"/>
    </location>
</feature>
<accession>A0A2J7PYI2</accession>
<dbReference type="InParanoid" id="A0A2J7PYI2"/>
<feature type="compositionally biased region" description="Basic and acidic residues" evidence="2">
    <location>
        <begin position="193"/>
        <end position="220"/>
    </location>
</feature>
<evidence type="ECO:0000313" key="4">
    <source>
        <dbReference type="Proteomes" id="UP000235965"/>
    </source>
</evidence>
<evidence type="ECO:0008006" key="5">
    <source>
        <dbReference type="Google" id="ProtNLM"/>
    </source>
</evidence>
<dbReference type="Pfam" id="PF13879">
    <property type="entry name" value="Hmw_CFAP97"/>
    <property type="match status" value="1"/>
</dbReference>
<reference evidence="3" key="1">
    <citation type="submission" date="2017-12" db="EMBL/GenBank/DDBJ databases">
        <title>Hemimetabolous genomes reveal molecular basis of termite eusociality.</title>
        <authorList>
            <person name="Harrison M.C."/>
            <person name="Jongepier E."/>
            <person name="Robertson H.M."/>
            <person name="Arning N."/>
            <person name="Bitard-Feildel T."/>
            <person name="Chao H."/>
            <person name="Childers C.P."/>
            <person name="Dinh H."/>
            <person name="Doddapaneni H."/>
            <person name="Dugan S."/>
            <person name="Gowin J."/>
            <person name="Greiner C."/>
            <person name="Han Y."/>
            <person name="Hu H."/>
            <person name="Hughes D.S.T."/>
            <person name="Huylmans A.-K."/>
            <person name="Kemena C."/>
            <person name="Kremer L.P.M."/>
            <person name="Lee S.L."/>
            <person name="Lopez-Ezquerra A."/>
            <person name="Mallet L."/>
            <person name="Monroy-Kuhn J.M."/>
            <person name="Moser A."/>
            <person name="Murali S.C."/>
            <person name="Muzny D.M."/>
            <person name="Otani S."/>
            <person name="Piulachs M.-D."/>
            <person name="Poelchau M."/>
            <person name="Qu J."/>
            <person name="Schaub F."/>
            <person name="Wada-Katsumata A."/>
            <person name="Worley K.C."/>
            <person name="Xie Q."/>
            <person name="Ylla G."/>
            <person name="Poulsen M."/>
            <person name="Gibbs R.A."/>
            <person name="Schal C."/>
            <person name="Richards S."/>
            <person name="Belles X."/>
            <person name="Korb J."/>
            <person name="Bornberg-Bauer E."/>
        </authorList>
    </citation>
    <scope>NUCLEOTIDE SEQUENCE [LARGE SCALE GENOMIC DNA]</scope>
    <source>
        <tissue evidence="3">Whole body</tissue>
    </source>
</reference>
<evidence type="ECO:0000313" key="3">
    <source>
        <dbReference type="EMBL" id="PNF21407.1"/>
    </source>
</evidence>
<evidence type="ECO:0000256" key="1">
    <source>
        <dbReference type="ARBA" id="ARBA00008315"/>
    </source>
</evidence>
<comment type="caution">
    <text evidence="3">The sequence shown here is derived from an EMBL/GenBank/DDBJ whole genome shotgun (WGS) entry which is preliminary data.</text>
</comment>
<name>A0A2J7PYI2_9NEOP</name>
<dbReference type="Proteomes" id="UP000235965">
    <property type="component" value="Unassembled WGS sequence"/>
</dbReference>
<feature type="compositionally biased region" description="Low complexity" evidence="2">
    <location>
        <begin position="176"/>
        <end position="191"/>
    </location>
</feature>
<comment type="similarity">
    <text evidence="1">Belongs to the CFAP97 family.</text>
</comment>
<feature type="region of interest" description="Disordered" evidence="2">
    <location>
        <begin position="288"/>
        <end position="314"/>
    </location>
</feature>
<organism evidence="3 4">
    <name type="scientific">Cryptotermes secundus</name>
    <dbReference type="NCBI Taxonomy" id="105785"/>
    <lineage>
        <taxon>Eukaryota</taxon>
        <taxon>Metazoa</taxon>
        <taxon>Ecdysozoa</taxon>
        <taxon>Arthropoda</taxon>
        <taxon>Hexapoda</taxon>
        <taxon>Insecta</taxon>
        <taxon>Pterygota</taxon>
        <taxon>Neoptera</taxon>
        <taxon>Polyneoptera</taxon>
        <taxon>Dictyoptera</taxon>
        <taxon>Blattodea</taxon>
        <taxon>Blattoidea</taxon>
        <taxon>Termitoidae</taxon>
        <taxon>Kalotermitidae</taxon>
        <taxon>Cryptotermitinae</taxon>
        <taxon>Cryptotermes</taxon>
    </lineage>
</organism>
<dbReference type="PANTHER" id="PTHR23035">
    <property type="entry name" value="CILIA- AND FLAGELLA-ASSOCIATED PROTEIN 97-RELATED"/>
    <property type="match status" value="1"/>
</dbReference>
<dbReference type="STRING" id="105785.A0A2J7PYI2"/>
<keyword evidence="4" id="KW-1185">Reference proteome</keyword>
<evidence type="ECO:0000256" key="2">
    <source>
        <dbReference type="SAM" id="MobiDB-lite"/>
    </source>
</evidence>
<dbReference type="EMBL" id="NEVH01020348">
    <property type="protein sequence ID" value="PNF21407.1"/>
    <property type="molecule type" value="Genomic_DNA"/>
</dbReference>
<dbReference type="AlphaFoldDB" id="A0A2J7PYI2"/>
<dbReference type="PANTHER" id="PTHR23035:SF1">
    <property type="entry name" value="CILIA- AND FLAGELLA-ASSOCIATED PROTEIN 97"/>
    <property type="match status" value="1"/>
</dbReference>
<sequence>MSRNIGSHVFRQVVNGSVVHVDIGLCEDIDYNFFGSGDSTVTEGPDDDKNNIIIAGKEKDEKSLKLNPFCDSKNSKNENICTVKVTDVKNESHSSVQLDSADNLRVKRNLKEETLSSKEDDCMNLRGLMNCIAYGESKNNDGDEDDDDDDDDDHVVTKVHSRSSDFLSLSTDTTSEITDVTTRSSSSGCSSMPKHEPEEHLPDKHHKDDERKQQKHDKPADVSLGTSMKFLVNALDSFDKQKRKSLTSNISIGQRNRLGRKNMSFSNEQYWKIERENEILLRKLQVLRRPRPKQPSPPISQPKLPSSAVNRRKEQTRIDHDNMILLKKIEQVKPSAHIAVRSLWR</sequence>
<protein>
    <recommendedName>
        <fullName evidence="5">Cilia- and flagella-associated protein 97</fullName>
    </recommendedName>
</protein>
<dbReference type="InterPro" id="IPR038791">
    <property type="entry name" value="Cfap97/Hemingway"/>
</dbReference>
<dbReference type="OrthoDB" id="515313at2759"/>
<gene>
    <name evidence="3" type="ORF">B7P43_G15330</name>
</gene>
<proteinExistence type="inferred from homology"/>